<protein>
    <submittedName>
        <fullName evidence="2">Uncharacterized protein</fullName>
    </submittedName>
</protein>
<accession>A0A4V1X9R9</accession>
<evidence type="ECO:0000313" key="3">
    <source>
        <dbReference type="Proteomes" id="UP000293360"/>
    </source>
</evidence>
<dbReference type="Proteomes" id="UP000293360">
    <property type="component" value="Unassembled WGS sequence"/>
</dbReference>
<dbReference type="AlphaFoldDB" id="A0A4V1X9R9"/>
<evidence type="ECO:0000256" key="1">
    <source>
        <dbReference type="SAM" id="MobiDB-lite"/>
    </source>
</evidence>
<keyword evidence="3" id="KW-1185">Reference proteome</keyword>
<name>A0A4V1X9R9_9PEZI</name>
<evidence type="ECO:0000313" key="2">
    <source>
        <dbReference type="EMBL" id="RYO97453.1"/>
    </source>
</evidence>
<feature type="region of interest" description="Disordered" evidence="1">
    <location>
        <begin position="1"/>
        <end position="33"/>
    </location>
</feature>
<proteinExistence type="predicted"/>
<dbReference type="STRING" id="155417.A0A4V1X9R9"/>
<comment type="caution">
    <text evidence="2">The sequence shown here is derived from an EMBL/GenBank/DDBJ whole genome shotgun (WGS) entry which is preliminary data.</text>
</comment>
<organism evidence="2 3">
    <name type="scientific">Monosporascus ibericus</name>
    <dbReference type="NCBI Taxonomy" id="155417"/>
    <lineage>
        <taxon>Eukaryota</taxon>
        <taxon>Fungi</taxon>
        <taxon>Dikarya</taxon>
        <taxon>Ascomycota</taxon>
        <taxon>Pezizomycotina</taxon>
        <taxon>Sordariomycetes</taxon>
        <taxon>Xylariomycetidae</taxon>
        <taxon>Xylariales</taxon>
        <taxon>Xylariales incertae sedis</taxon>
        <taxon>Monosporascus</taxon>
    </lineage>
</organism>
<reference evidence="2 3" key="1">
    <citation type="submission" date="2018-06" db="EMBL/GenBank/DDBJ databases">
        <title>Complete Genomes of Monosporascus.</title>
        <authorList>
            <person name="Robinson A.J."/>
            <person name="Natvig D.O."/>
        </authorList>
    </citation>
    <scope>NUCLEOTIDE SEQUENCE [LARGE SCALE GENOMIC DNA]</scope>
    <source>
        <strain evidence="2 3">CBS 110550</strain>
    </source>
</reference>
<dbReference type="OrthoDB" id="37659at2759"/>
<sequence length="103" mass="12025">MGKRRERHPAGAERPLPTRQPLRTTTRWPPRSTPRSSFDFVLANADIIERDNFYEKVQTLSPPKPEFPIVDIGFNGFVYTPWLARHYFRATSGEGKDPVWLFH</sequence>
<dbReference type="EMBL" id="QJNU01000490">
    <property type="protein sequence ID" value="RYO97453.1"/>
    <property type="molecule type" value="Genomic_DNA"/>
</dbReference>
<gene>
    <name evidence="2" type="ORF">DL764_007303</name>
</gene>
<feature type="compositionally biased region" description="Low complexity" evidence="1">
    <location>
        <begin position="14"/>
        <end position="33"/>
    </location>
</feature>